<accession>A0ABN8B181</accession>
<keyword evidence="2" id="KW-1185">Reference proteome</keyword>
<name>A0ABN8B181_CHISP</name>
<dbReference type="Proteomes" id="UP001153292">
    <property type="component" value="Chromosome 2"/>
</dbReference>
<evidence type="ECO:0000313" key="1">
    <source>
        <dbReference type="EMBL" id="CAH0401911.1"/>
    </source>
</evidence>
<gene>
    <name evidence="1" type="ORF">CHILSU_LOCUS5148</name>
</gene>
<sequence>MGPDAPNPFFGSLLWQKIKTLFAQLADKVHSLIEDVDSNVVERFNGVIAKLVGGKRINYSLRRSYQARCSGAVISFNTGNFLSTVHRHIYGNSPKRSIKKLEKATENKRLQAKHDKRKKNRILIPRTLNLDYGEVVDKPDLDEDTFKKAQCTFVQFDKNRRRTKRH</sequence>
<protein>
    <submittedName>
        <fullName evidence="1">Uncharacterized protein</fullName>
    </submittedName>
</protein>
<organism evidence="1 2">
    <name type="scientific">Chilo suppressalis</name>
    <name type="common">Asiatic rice borer moth</name>
    <dbReference type="NCBI Taxonomy" id="168631"/>
    <lineage>
        <taxon>Eukaryota</taxon>
        <taxon>Metazoa</taxon>
        <taxon>Ecdysozoa</taxon>
        <taxon>Arthropoda</taxon>
        <taxon>Hexapoda</taxon>
        <taxon>Insecta</taxon>
        <taxon>Pterygota</taxon>
        <taxon>Neoptera</taxon>
        <taxon>Endopterygota</taxon>
        <taxon>Lepidoptera</taxon>
        <taxon>Glossata</taxon>
        <taxon>Ditrysia</taxon>
        <taxon>Pyraloidea</taxon>
        <taxon>Crambidae</taxon>
        <taxon>Crambinae</taxon>
        <taxon>Chilo</taxon>
    </lineage>
</organism>
<proteinExistence type="predicted"/>
<evidence type="ECO:0000313" key="2">
    <source>
        <dbReference type="Proteomes" id="UP001153292"/>
    </source>
</evidence>
<dbReference type="EMBL" id="OU963895">
    <property type="protein sequence ID" value="CAH0401911.1"/>
    <property type="molecule type" value="Genomic_DNA"/>
</dbReference>
<reference evidence="1" key="1">
    <citation type="submission" date="2021-12" db="EMBL/GenBank/DDBJ databases">
        <authorList>
            <person name="King R."/>
        </authorList>
    </citation>
    <scope>NUCLEOTIDE SEQUENCE</scope>
</reference>